<dbReference type="SMART" id="SM00020">
    <property type="entry name" value="Tryp_SPc"/>
    <property type="match status" value="1"/>
</dbReference>
<dbReference type="InterPro" id="IPR001314">
    <property type="entry name" value="Peptidase_S1A"/>
</dbReference>
<dbReference type="InterPro" id="IPR009003">
    <property type="entry name" value="Peptidase_S1_PA"/>
</dbReference>
<dbReference type="InterPro" id="IPR018114">
    <property type="entry name" value="TRYPSIN_HIS"/>
</dbReference>
<dbReference type="Proteomes" id="UP000095300">
    <property type="component" value="Unassembled WGS sequence"/>
</dbReference>
<evidence type="ECO:0000313" key="13">
    <source>
        <dbReference type="Proteomes" id="UP000095300"/>
    </source>
</evidence>
<keyword evidence="13" id="KW-1185">Reference proteome</keyword>
<evidence type="ECO:0000256" key="9">
    <source>
        <dbReference type="ARBA" id="ARBA00023157"/>
    </source>
</evidence>
<dbReference type="Gene3D" id="2.40.10.10">
    <property type="entry name" value="Trypsin-like serine proteases"/>
    <property type="match status" value="1"/>
</dbReference>
<keyword evidence="4 10" id="KW-0645">Protease</keyword>
<dbReference type="GO" id="GO:0004252">
    <property type="term" value="F:serine-type endopeptidase activity"/>
    <property type="evidence" value="ECO:0007669"/>
    <property type="project" value="InterPro"/>
</dbReference>
<evidence type="ECO:0000259" key="11">
    <source>
        <dbReference type="PROSITE" id="PS50240"/>
    </source>
</evidence>
<dbReference type="PANTHER" id="PTHR24252:SF7">
    <property type="entry name" value="HYALIN"/>
    <property type="match status" value="1"/>
</dbReference>
<dbReference type="SUPFAM" id="SSF50494">
    <property type="entry name" value="Trypsin-like serine proteases"/>
    <property type="match status" value="1"/>
</dbReference>
<dbReference type="PANTHER" id="PTHR24252">
    <property type="entry name" value="ACROSIN-RELATED"/>
    <property type="match status" value="1"/>
</dbReference>
<evidence type="ECO:0000256" key="4">
    <source>
        <dbReference type="ARBA" id="ARBA00022670"/>
    </source>
</evidence>
<feature type="domain" description="Peptidase S1" evidence="11">
    <location>
        <begin position="45"/>
        <end position="292"/>
    </location>
</feature>
<dbReference type="Pfam" id="PF00089">
    <property type="entry name" value="Trypsin"/>
    <property type="match status" value="1"/>
</dbReference>
<comment type="subcellular location">
    <subcellularLocation>
        <location evidence="1">Secreted</location>
    </subcellularLocation>
</comment>
<dbReference type="EnsemblMetazoa" id="SCAU006883-RA">
    <property type="protein sequence ID" value="SCAU006883-PA"/>
    <property type="gene ID" value="SCAU006883"/>
</dbReference>
<dbReference type="OrthoDB" id="10059102at2759"/>
<dbReference type="PROSITE" id="PS00134">
    <property type="entry name" value="TRYPSIN_HIS"/>
    <property type="match status" value="1"/>
</dbReference>
<dbReference type="CDD" id="cd00190">
    <property type="entry name" value="Tryp_SPc"/>
    <property type="match status" value="1"/>
</dbReference>
<keyword evidence="7 10" id="KW-0720">Serine protease</keyword>
<gene>
    <name evidence="12" type="primary">106081497</name>
</gene>
<dbReference type="STRING" id="35570.A0A1I8PCZ0"/>
<evidence type="ECO:0000256" key="2">
    <source>
        <dbReference type="ARBA" id="ARBA00007664"/>
    </source>
</evidence>
<dbReference type="VEuPathDB" id="VectorBase:SCAU006883"/>
<keyword evidence="5" id="KW-0732">Signal</keyword>
<evidence type="ECO:0000256" key="8">
    <source>
        <dbReference type="ARBA" id="ARBA00023145"/>
    </source>
</evidence>
<dbReference type="InterPro" id="IPR043504">
    <property type="entry name" value="Peptidase_S1_PA_chymotrypsin"/>
</dbReference>
<comment type="similarity">
    <text evidence="2">Belongs to the peptidase S1 family.</text>
</comment>
<protein>
    <recommendedName>
        <fullName evidence="11">Peptidase S1 domain-containing protein</fullName>
    </recommendedName>
</protein>
<keyword evidence="9" id="KW-1015">Disulfide bond</keyword>
<reference evidence="12" key="1">
    <citation type="submission" date="2020-05" db="UniProtKB">
        <authorList>
            <consortium name="EnsemblMetazoa"/>
        </authorList>
    </citation>
    <scope>IDENTIFICATION</scope>
    <source>
        <strain evidence="12">USDA</strain>
    </source>
</reference>
<accession>A0A1I8PCZ0</accession>
<dbReference type="InterPro" id="IPR033116">
    <property type="entry name" value="TRYPSIN_SER"/>
</dbReference>
<keyword evidence="3" id="KW-0964">Secreted</keyword>
<sequence length="298" mass="32048">MEMRRLQKPLSLNAADYLTPAAAAGVDVDFSPNDLPLDFNHDGRIIGGQVTSILNYPFVVSLQYHKSHICGGSILTPNIILTAAHCIESPQDVASFQVRVGSSYHLGGGQVVAVRQIIKHPAYNLNDLDCDVALVRLSKNLTFSRLVRPIALPEYGDEIPDKQPLFVSGWGLTSETGSVVSMLNHVAVNLMNHSICEESYRYVATITGQMFCAGLPEGGKDSCQGDSGGPLVSYASSPSSTLARPSTAAWPAPTRPTQYGIVSFGVGCAHKGYPGVYTNVAALRPWIDERIKEMTDAN</sequence>
<dbReference type="AlphaFoldDB" id="A0A1I8PCZ0"/>
<organism evidence="12 13">
    <name type="scientific">Stomoxys calcitrans</name>
    <name type="common">Stable fly</name>
    <name type="synonym">Conops calcitrans</name>
    <dbReference type="NCBI Taxonomy" id="35570"/>
    <lineage>
        <taxon>Eukaryota</taxon>
        <taxon>Metazoa</taxon>
        <taxon>Ecdysozoa</taxon>
        <taxon>Arthropoda</taxon>
        <taxon>Hexapoda</taxon>
        <taxon>Insecta</taxon>
        <taxon>Pterygota</taxon>
        <taxon>Neoptera</taxon>
        <taxon>Endopterygota</taxon>
        <taxon>Diptera</taxon>
        <taxon>Brachycera</taxon>
        <taxon>Muscomorpha</taxon>
        <taxon>Muscoidea</taxon>
        <taxon>Muscidae</taxon>
        <taxon>Stomoxys</taxon>
    </lineage>
</organism>
<dbReference type="InterPro" id="IPR001254">
    <property type="entry name" value="Trypsin_dom"/>
</dbReference>
<dbReference type="PRINTS" id="PR00722">
    <property type="entry name" value="CHYMOTRYPSIN"/>
</dbReference>
<dbReference type="GO" id="GO:0006508">
    <property type="term" value="P:proteolysis"/>
    <property type="evidence" value="ECO:0007669"/>
    <property type="project" value="UniProtKB-KW"/>
</dbReference>
<keyword evidence="8" id="KW-0865">Zymogen</keyword>
<keyword evidence="6 10" id="KW-0378">Hydrolase</keyword>
<evidence type="ECO:0000256" key="7">
    <source>
        <dbReference type="ARBA" id="ARBA00022825"/>
    </source>
</evidence>
<dbReference type="GO" id="GO:0005576">
    <property type="term" value="C:extracellular region"/>
    <property type="evidence" value="ECO:0007669"/>
    <property type="project" value="UniProtKB-SubCell"/>
</dbReference>
<name>A0A1I8PCZ0_STOCA</name>
<evidence type="ECO:0000256" key="5">
    <source>
        <dbReference type="ARBA" id="ARBA00022729"/>
    </source>
</evidence>
<dbReference type="FunFam" id="2.40.10.10:FF:000077">
    <property type="entry name" value="Predicted protein"/>
    <property type="match status" value="1"/>
</dbReference>
<evidence type="ECO:0000256" key="3">
    <source>
        <dbReference type="ARBA" id="ARBA00022525"/>
    </source>
</evidence>
<evidence type="ECO:0000256" key="6">
    <source>
        <dbReference type="ARBA" id="ARBA00022801"/>
    </source>
</evidence>
<dbReference type="PROSITE" id="PS50240">
    <property type="entry name" value="TRYPSIN_DOM"/>
    <property type="match status" value="1"/>
</dbReference>
<evidence type="ECO:0000256" key="1">
    <source>
        <dbReference type="ARBA" id="ARBA00004613"/>
    </source>
</evidence>
<dbReference type="PROSITE" id="PS00135">
    <property type="entry name" value="TRYPSIN_SER"/>
    <property type="match status" value="1"/>
</dbReference>
<evidence type="ECO:0000256" key="10">
    <source>
        <dbReference type="RuleBase" id="RU363034"/>
    </source>
</evidence>
<evidence type="ECO:0000313" key="12">
    <source>
        <dbReference type="EnsemblMetazoa" id="SCAU006883-PA"/>
    </source>
</evidence>
<proteinExistence type="inferred from homology"/>